<gene>
    <name evidence="2" type="ORF">AYL99_11635</name>
</gene>
<feature type="compositionally biased region" description="Low complexity" evidence="1">
    <location>
        <begin position="176"/>
        <end position="192"/>
    </location>
</feature>
<comment type="caution">
    <text evidence="2">The sequence shown here is derived from an EMBL/GenBank/DDBJ whole genome shotgun (WGS) entry which is preliminary data.</text>
</comment>
<dbReference type="RefSeq" id="XP_018687467.1">
    <property type="nucleotide sequence ID" value="XM_018843140.1"/>
</dbReference>
<dbReference type="STRING" id="1367422.A0A178Z2V8"/>
<keyword evidence="3" id="KW-1185">Reference proteome</keyword>
<feature type="region of interest" description="Disordered" evidence="1">
    <location>
        <begin position="154"/>
        <end position="209"/>
    </location>
</feature>
<dbReference type="EMBL" id="LVYI01000015">
    <property type="protein sequence ID" value="OAP54100.1"/>
    <property type="molecule type" value="Genomic_DNA"/>
</dbReference>
<accession>A0A178Z2V8</accession>
<sequence length="513" mass="56123">MKPIHSQRWCNCQQKLGDRALSLKQTLEEECIRDDESALSTLPSNMCRSPVRRWCRLLEPHTLATGAAAHSTTTTSFPPEKSIACRFASHRDPGDAESGQDAVHAISELRRRGYDYVRGKHSSGSAISSLAGSALSSQAQSQIQSANAGGIFMLPDRDSAWGGDAASERPPSPTNSELSRSRSTSSYTDSVSQNTFARGSAYNAPAKQRVMPQLELTPKNVADAKQDPHGATPKERGVSIGSPLDHPIYHIRLEESSRPPALTFPTQPSSLGKRAFPTSDEYASTSTASKRPRPVEIPFAQEEHQIQISSIGHEDVWNSSRILGSSSSIHILETEPGGLVNCPAGVYRLVNVGVDGQKEWSQGESHQSPERSPGPERAHTLESIGYIYSRAEEVVVVLSVAARPVPEQMSTTDRFVDPVHPDVLEREEWMSRAWTYQDAASSNVLSINCEESQRSILVPGSHSLNRLGYTLTRLDTVEDLTAEHLLVGSTEGAALQVMANMDRRTQHHQPRQP</sequence>
<evidence type="ECO:0000313" key="3">
    <source>
        <dbReference type="Proteomes" id="UP000078343"/>
    </source>
</evidence>
<dbReference type="Proteomes" id="UP000078343">
    <property type="component" value="Unassembled WGS sequence"/>
</dbReference>
<dbReference type="OrthoDB" id="4120314at2759"/>
<dbReference type="GeneID" id="30015803"/>
<dbReference type="AlphaFoldDB" id="A0A178Z2V8"/>
<organism evidence="2 3">
    <name type="scientific">Fonsecaea erecta</name>
    <dbReference type="NCBI Taxonomy" id="1367422"/>
    <lineage>
        <taxon>Eukaryota</taxon>
        <taxon>Fungi</taxon>
        <taxon>Dikarya</taxon>
        <taxon>Ascomycota</taxon>
        <taxon>Pezizomycotina</taxon>
        <taxon>Eurotiomycetes</taxon>
        <taxon>Chaetothyriomycetidae</taxon>
        <taxon>Chaetothyriales</taxon>
        <taxon>Herpotrichiellaceae</taxon>
        <taxon>Fonsecaea</taxon>
    </lineage>
</organism>
<protein>
    <submittedName>
        <fullName evidence="2">Uncharacterized protein</fullName>
    </submittedName>
</protein>
<feature type="compositionally biased region" description="Basic and acidic residues" evidence="1">
    <location>
        <begin position="223"/>
        <end position="237"/>
    </location>
</feature>
<reference evidence="2 3" key="1">
    <citation type="submission" date="2016-04" db="EMBL/GenBank/DDBJ databases">
        <title>Draft genome of Fonsecaea erecta CBS 125763.</title>
        <authorList>
            <person name="Weiss V.A."/>
            <person name="Vicente V.A."/>
            <person name="Raittz R.T."/>
            <person name="Moreno L.F."/>
            <person name="De Souza E.M."/>
            <person name="Pedrosa F.O."/>
            <person name="Steffens M.B."/>
            <person name="Faoro H."/>
            <person name="Tadra-Sfeir M.Z."/>
            <person name="Najafzadeh M.J."/>
            <person name="Felipe M.S."/>
            <person name="Teixeira M."/>
            <person name="Sun J."/>
            <person name="Xi L."/>
            <person name="Gomes R."/>
            <person name="De Azevedo C.M."/>
            <person name="Salgado C.G."/>
            <person name="Da Silva M.B."/>
            <person name="Nascimento M.F."/>
            <person name="Queiroz-Telles F."/>
            <person name="Attili D.S."/>
            <person name="Gorbushina A."/>
        </authorList>
    </citation>
    <scope>NUCLEOTIDE SEQUENCE [LARGE SCALE GENOMIC DNA]</scope>
    <source>
        <strain evidence="2 3">CBS 125763</strain>
    </source>
</reference>
<proteinExistence type="predicted"/>
<feature type="region of interest" description="Disordered" evidence="1">
    <location>
        <begin position="256"/>
        <end position="291"/>
    </location>
</feature>
<name>A0A178Z2V8_9EURO</name>
<evidence type="ECO:0000256" key="1">
    <source>
        <dbReference type="SAM" id="MobiDB-lite"/>
    </source>
</evidence>
<feature type="region of interest" description="Disordered" evidence="1">
    <location>
        <begin position="223"/>
        <end position="244"/>
    </location>
</feature>
<evidence type="ECO:0000313" key="2">
    <source>
        <dbReference type="EMBL" id="OAP54100.1"/>
    </source>
</evidence>